<evidence type="ECO:0000313" key="2">
    <source>
        <dbReference type="Proteomes" id="UP001055439"/>
    </source>
</evidence>
<evidence type="ECO:0000313" key="1">
    <source>
        <dbReference type="EMBL" id="URE12502.1"/>
    </source>
</evidence>
<reference evidence="1" key="1">
    <citation type="submission" date="2022-05" db="EMBL/GenBank/DDBJ databases">
        <title>The Musa troglodytarum L. genome provides insights into the mechanism of non-climacteric behaviour and enrichment of carotenoids.</title>
        <authorList>
            <person name="Wang J."/>
        </authorList>
    </citation>
    <scope>NUCLEOTIDE SEQUENCE</scope>
    <source>
        <tissue evidence="1">Leaf</tissue>
    </source>
</reference>
<protein>
    <submittedName>
        <fullName evidence="1">Uncharacterized protein</fullName>
    </submittedName>
</protein>
<proteinExistence type="predicted"/>
<accession>A0A9E7KC91</accession>
<name>A0A9E7KC91_9LILI</name>
<dbReference type="Proteomes" id="UP001055439">
    <property type="component" value="Chromosome 6"/>
</dbReference>
<sequence>MDGDHHNSSLISGTVIRHGQSGIEEESSIITVAKFEPKELCVLWSLTAIDMPTSQAQVSAMGMPPP</sequence>
<gene>
    <name evidence="1" type="ORF">MUK42_27533</name>
</gene>
<dbReference type="AlphaFoldDB" id="A0A9E7KC91"/>
<dbReference type="EMBL" id="CP097508">
    <property type="protein sequence ID" value="URE12502.1"/>
    <property type="molecule type" value="Genomic_DNA"/>
</dbReference>
<keyword evidence="2" id="KW-1185">Reference proteome</keyword>
<organism evidence="1 2">
    <name type="scientific">Musa troglodytarum</name>
    <name type="common">fe'i banana</name>
    <dbReference type="NCBI Taxonomy" id="320322"/>
    <lineage>
        <taxon>Eukaryota</taxon>
        <taxon>Viridiplantae</taxon>
        <taxon>Streptophyta</taxon>
        <taxon>Embryophyta</taxon>
        <taxon>Tracheophyta</taxon>
        <taxon>Spermatophyta</taxon>
        <taxon>Magnoliopsida</taxon>
        <taxon>Liliopsida</taxon>
        <taxon>Zingiberales</taxon>
        <taxon>Musaceae</taxon>
        <taxon>Musa</taxon>
    </lineage>
</organism>